<dbReference type="RefSeq" id="WP_179941897.1">
    <property type="nucleotide sequence ID" value="NZ_JACBYF010000030.1"/>
</dbReference>
<dbReference type="CDD" id="cd05233">
    <property type="entry name" value="SDR_c"/>
    <property type="match status" value="1"/>
</dbReference>
<sequence>MTRVVLITGASNGIGKEFAYKYASKGYNLLLVARREANLLNIKEKLETEYGIKVFIFVKDLSVSNAAKELYNFTNEQNIIVDILINNAGFGDFGDFSSSDLEKQTNMIKLNIISLVEITHYYLRDMIDRNYGKVLNVASIAGFMPGPKMSVYYATKAFVLSFTEALSEEMSKLNIQVSALCPGPTKTDFEKNADVKFSNVKMSDVQEVVIYAYNQFMNKNKVIILPGLTNKLFAITTKIAPRCIVRKSVNIIQSKFRSESM</sequence>
<dbReference type="InterPro" id="IPR036291">
    <property type="entry name" value="NAD(P)-bd_dom_sf"/>
</dbReference>
<reference evidence="4 5" key="1">
    <citation type="submission" date="2020-07" db="EMBL/GenBank/DDBJ databases">
        <title>MOT database genomes.</title>
        <authorList>
            <person name="Joseph S."/>
            <person name="Aduse-Opoku J."/>
            <person name="Hashim A."/>
            <person name="Wade W."/>
            <person name="Curtis M."/>
        </authorList>
    </citation>
    <scope>NUCLEOTIDE SEQUENCE [LARGE SCALE GENOMIC DNA]</scope>
    <source>
        <strain evidence="4 5">CIP 106318</strain>
    </source>
</reference>
<name>A0ABX2T4G8_9BACL</name>
<dbReference type="PIRSF" id="PIRSF000126">
    <property type="entry name" value="11-beta-HSD1"/>
    <property type="match status" value="1"/>
</dbReference>
<evidence type="ECO:0000256" key="2">
    <source>
        <dbReference type="ARBA" id="ARBA00023002"/>
    </source>
</evidence>
<evidence type="ECO:0000313" key="4">
    <source>
        <dbReference type="EMBL" id="NYS48115.1"/>
    </source>
</evidence>
<proteinExistence type="inferred from homology"/>
<evidence type="ECO:0000313" key="5">
    <source>
        <dbReference type="Proteomes" id="UP000531840"/>
    </source>
</evidence>
<gene>
    <name evidence="4" type="ORF">HZY85_08015</name>
</gene>
<dbReference type="Pfam" id="PF00106">
    <property type="entry name" value="adh_short"/>
    <property type="match status" value="1"/>
</dbReference>
<dbReference type="PANTHER" id="PTHR42901">
    <property type="entry name" value="ALCOHOL DEHYDROGENASE"/>
    <property type="match status" value="1"/>
</dbReference>
<dbReference type="Proteomes" id="UP000531840">
    <property type="component" value="Unassembled WGS sequence"/>
</dbReference>
<dbReference type="PANTHER" id="PTHR42901:SF1">
    <property type="entry name" value="ALCOHOL DEHYDROGENASE"/>
    <property type="match status" value="1"/>
</dbReference>
<comment type="caution">
    <text evidence="4">The sequence shown here is derived from an EMBL/GenBank/DDBJ whole genome shotgun (WGS) entry which is preliminary data.</text>
</comment>
<dbReference type="Gene3D" id="3.40.50.720">
    <property type="entry name" value="NAD(P)-binding Rossmann-like Domain"/>
    <property type="match status" value="1"/>
</dbReference>
<dbReference type="InterPro" id="IPR002347">
    <property type="entry name" value="SDR_fam"/>
</dbReference>
<dbReference type="SUPFAM" id="SSF51735">
    <property type="entry name" value="NAD(P)-binding Rossmann-fold domains"/>
    <property type="match status" value="1"/>
</dbReference>
<keyword evidence="2" id="KW-0560">Oxidoreductase</keyword>
<dbReference type="PRINTS" id="PR00080">
    <property type="entry name" value="SDRFAMILY"/>
</dbReference>
<keyword evidence="5" id="KW-1185">Reference proteome</keyword>
<comment type="similarity">
    <text evidence="1 3">Belongs to the short-chain dehydrogenases/reductases (SDR) family.</text>
</comment>
<evidence type="ECO:0000256" key="1">
    <source>
        <dbReference type="ARBA" id="ARBA00006484"/>
    </source>
</evidence>
<evidence type="ECO:0000256" key="3">
    <source>
        <dbReference type="RuleBase" id="RU000363"/>
    </source>
</evidence>
<organism evidence="4 5">
    <name type="scientific">Gemelliphila palaticanis</name>
    <dbReference type="NCBI Taxonomy" id="81950"/>
    <lineage>
        <taxon>Bacteria</taxon>
        <taxon>Bacillati</taxon>
        <taxon>Bacillota</taxon>
        <taxon>Bacilli</taxon>
        <taxon>Bacillales</taxon>
        <taxon>Gemellaceae</taxon>
        <taxon>Gemelliphila</taxon>
    </lineage>
</organism>
<dbReference type="EMBL" id="JACBYF010000030">
    <property type="protein sequence ID" value="NYS48115.1"/>
    <property type="molecule type" value="Genomic_DNA"/>
</dbReference>
<accession>A0ABX2T4G8</accession>
<dbReference type="PRINTS" id="PR00081">
    <property type="entry name" value="GDHRDH"/>
</dbReference>
<protein>
    <submittedName>
        <fullName evidence="4">SDR family oxidoreductase</fullName>
    </submittedName>
</protein>